<evidence type="ECO:0000256" key="1">
    <source>
        <dbReference type="ARBA" id="ARBA00003237"/>
    </source>
</evidence>
<comment type="subunit">
    <text evidence="4">Hexamer formed by 3 homodimers.</text>
</comment>
<comment type="catalytic activity">
    <reaction evidence="10">
        <text>nicotinate beta-D-ribonucleotide + CO2 + diphosphate = quinolinate + 5-phospho-alpha-D-ribose 1-diphosphate + 2 H(+)</text>
        <dbReference type="Rhea" id="RHEA:12733"/>
        <dbReference type="ChEBI" id="CHEBI:15378"/>
        <dbReference type="ChEBI" id="CHEBI:16526"/>
        <dbReference type="ChEBI" id="CHEBI:29959"/>
        <dbReference type="ChEBI" id="CHEBI:33019"/>
        <dbReference type="ChEBI" id="CHEBI:57502"/>
        <dbReference type="ChEBI" id="CHEBI:58017"/>
        <dbReference type="EC" id="2.4.2.19"/>
    </reaction>
</comment>
<evidence type="ECO:0000256" key="8">
    <source>
        <dbReference type="ARBA" id="ARBA00022679"/>
    </source>
</evidence>
<dbReference type="Pfam" id="PF02749">
    <property type="entry name" value="QRPTase_N"/>
    <property type="match status" value="1"/>
</dbReference>
<dbReference type="Gene3D" id="3.90.1170.20">
    <property type="entry name" value="Quinolinate phosphoribosyl transferase, N-terminal domain"/>
    <property type="match status" value="1"/>
</dbReference>
<evidence type="ECO:0000256" key="10">
    <source>
        <dbReference type="ARBA" id="ARBA00047445"/>
    </source>
</evidence>
<evidence type="ECO:0000259" key="14">
    <source>
        <dbReference type="Pfam" id="PF02749"/>
    </source>
</evidence>
<organism evidence="15 16">
    <name type="scientific">Hippea maritima (strain ATCC 700847 / DSM 10411 / MH2)</name>
    <dbReference type="NCBI Taxonomy" id="760142"/>
    <lineage>
        <taxon>Bacteria</taxon>
        <taxon>Pseudomonadati</taxon>
        <taxon>Campylobacterota</taxon>
        <taxon>Desulfurellia</taxon>
        <taxon>Desulfurellales</taxon>
        <taxon>Hippeaceae</taxon>
        <taxon>Hippea</taxon>
    </lineage>
</organism>
<dbReference type="FunFam" id="3.20.20.70:FF:000030">
    <property type="entry name" value="Nicotinate-nucleotide pyrophosphorylase, carboxylating"/>
    <property type="match status" value="1"/>
</dbReference>
<dbReference type="PANTHER" id="PTHR32179">
    <property type="entry name" value="NICOTINATE-NUCLEOTIDE PYROPHOSPHORYLASE [CARBOXYLATING]"/>
    <property type="match status" value="1"/>
</dbReference>
<evidence type="ECO:0000259" key="13">
    <source>
        <dbReference type="Pfam" id="PF01729"/>
    </source>
</evidence>
<dbReference type="FunFam" id="3.90.1170.20:FF:000001">
    <property type="entry name" value="Nicotinate-nucleotide diphosphorylase (Carboxylating)"/>
    <property type="match status" value="1"/>
</dbReference>
<dbReference type="FunCoup" id="F2LU48">
    <property type="interactions" value="419"/>
</dbReference>
<dbReference type="Proteomes" id="UP000008139">
    <property type="component" value="Chromosome"/>
</dbReference>
<dbReference type="InterPro" id="IPR004393">
    <property type="entry name" value="NadC"/>
</dbReference>
<dbReference type="RefSeq" id="WP_013682540.1">
    <property type="nucleotide sequence ID" value="NC_015318.1"/>
</dbReference>
<dbReference type="EC" id="2.4.2.19" evidence="5"/>
<dbReference type="HOGENOM" id="CLU_039622_0_1_7"/>
<dbReference type="eggNOG" id="COG0157">
    <property type="taxonomic scope" value="Bacteria"/>
</dbReference>
<dbReference type="SUPFAM" id="SSF54675">
    <property type="entry name" value="Nicotinate/Quinolinate PRTase N-terminal domain-like"/>
    <property type="match status" value="1"/>
</dbReference>
<dbReference type="KEGG" id="hmr:Hipma_1555"/>
<dbReference type="PANTHER" id="PTHR32179:SF3">
    <property type="entry name" value="NICOTINATE-NUCLEOTIDE PYROPHOSPHORYLASE [CARBOXYLATING]"/>
    <property type="match status" value="1"/>
</dbReference>
<evidence type="ECO:0000256" key="9">
    <source>
        <dbReference type="ARBA" id="ARBA00033102"/>
    </source>
</evidence>
<accession>F2LU48</accession>
<reference evidence="15 16" key="1">
    <citation type="journal article" date="2011" name="Stand. Genomic Sci.">
        <title>Complete genome sequence of the thermophilic sulfur-reducer Hippea maritima type strain (MH(2)).</title>
        <authorList>
            <person name="Huntemann M."/>
            <person name="Lu M."/>
            <person name="Nolan M."/>
            <person name="Lapidus A."/>
            <person name="Lucas S."/>
            <person name="Hammon N."/>
            <person name="Deshpande S."/>
            <person name="Cheng J.F."/>
            <person name="Tapia R."/>
            <person name="Han C."/>
            <person name="Goodwin L."/>
            <person name="Pitluck S."/>
            <person name="Liolios K."/>
            <person name="Pagani I."/>
            <person name="Ivanova N."/>
            <person name="Ovchinikova G."/>
            <person name="Pati A."/>
            <person name="Chen A."/>
            <person name="Palaniappan K."/>
            <person name="Land M."/>
            <person name="Hauser L."/>
            <person name="Jeffries C.D."/>
            <person name="Detter J.C."/>
            <person name="Brambilla E.M."/>
            <person name="Rohde M."/>
            <person name="Spring S."/>
            <person name="Goker M."/>
            <person name="Woyke T."/>
            <person name="Bristow J."/>
            <person name="Eisen J.A."/>
            <person name="Markowitz V."/>
            <person name="Hugenholtz P."/>
            <person name="Kyrpides N.C."/>
            <person name="Klenk H.P."/>
            <person name="Mavromatis K."/>
        </authorList>
    </citation>
    <scope>NUCLEOTIDE SEQUENCE [LARGE SCALE GENOMIC DNA]</scope>
    <source>
        <strain evidence="16">ATCC 700847 / DSM 10411 / MH2</strain>
    </source>
</reference>
<evidence type="ECO:0000256" key="6">
    <source>
        <dbReference type="ARBA" id="ARBA00022642"/>
    </source>
</evidence>
<evidence type="ECO:0000256" key="2">
    <source>
        <dbReference type="ARBA" id="ARBA00004893"/>
    </source>
</evidence>
<evidence type="ECO:0000256" key="3">
    <source>
        <dbReference type="ARBA" id="ARBA00009400"/>
    </source>
</evidence>
<dbReference type="SUPFAM" id="SSF51690">
    <property type="entry name" value="Nicotinate/Quinolinate PRTase C-terminal domain-like"/>
    <property type="match status" value="1"/>
</dbReference>
<keyword evidence="16" id="KW-1185">Reference proteome</keyword>
<dbReference type="InterPro" id="IPR037128">
    <property type="entry name" value="Quinolinate_PRibosylTase_N_sf"/>
</dbReference>
<sequence length="275" mass="30804">MNPVFIEKSLKAFLLEDAYFSDITTESLSQNKKAKAIIKAKEDFILAGAVFLNSLFKLMENDFKISLFKQDGELVKKGECIAEVESTDRAILYIERTCLNLLQRLSGIATKARKFAQLLEPYKAKITDTRKTTPGLRFFEKYAVKIGGGVNHRMGLFDAVLIKDNHIKAVGSIKRAIELARRNVSFTTKIEIECSDLEQVRQAIEAKADIVMLDNMSIGQMKEALNLFKGEAIFEASGNITEENVQDVAKTGIDFISSGSIIHHACWVDINMKLE</sequence>
<reference evidence="16" key="2">
    <citation type="submission" date="2011-03" db="EMBL/GenBank/DDBJ databases">
        <title>The complete genome of Hippea maritima DSM 10411.</title>
        <authorList>
            <consortium name="US DOE Joint Genome Institute (JGI-PGF)"/>
            <person name="Lucas S."/>
            <person name="Copeland A."/>
            <person name="Lapidus A."/>
            <person name="Bruce D."/>
            <person name="Goodwin L."/>
            <person name="Pitluck S."/>
            <person name="Peters L."/>
            <person name="Kyrpides N."/>
            <person name="Mavromatis K."/>
            <person name="Pagani I."/>
            <person name="Ivanova N."/>
            <person name="Mikhailova N."/>
            <person name="Lu M."/>
            <person name="Detter J.C."/>
            <person name="Tapia R."/>
            <person name="Han C."/>
            <person name="Land M."/>
            <person name="Hauser L."/>
            <person name="Markowitz V."/>
            <person name="Cheng J.-F."/>
            <person name="Hugenholtz P."/>
            <person name="Woyke T."/>
            <person name="Wu D."/>
            <person name="Spring S."/>
            <person name="Schroeder M."/>
            <person name="Brambilla E."/>
            <person name="Klenk H.-P."/>
            <person name="Eisen J.A."/>
        </authorList>
    </citation>
    <scope>NUCLEOTIDE SEQUENCE [LARGE SCALE GENOMIC DNA]</scope>
    <source>
        <strain evidence="16">ATCC 700847 / DSM 10411 / MH2</strain>
    </source>
</reference>
<comment type="function">
    <text evidence="1">Involved in the catabolism of quinolinic acid (QA).</text>
</comment>
<proteinExistence type="inferred from homology"/>
<comment type="pathway">
    <text evidence="2">Cofactor biosynthesis; NAD(+) biosynthesis; nicotinate D-ribonucleotide from quinolinate: step 1/1.</text>
</comment>
<feature type="domain" description="Quinolinate phosphoribosyl transferase C-terminal" evidence="13">
    <location>
        <begin position="108"/>
        <end position="273"/>
    </location>
</feature>
<evidence type="ECO:0000313" key="16">
    <source>
        <dbReference type="Proteomes" id="UP000008139"/>
    </source>
</evidence>
<comment type="similarity">
    <text evidence="3 12">Belongs to the NadC/ModD family.</text>
</comment>
<dbReference type="OrthoDB" id="9782546at2"/>
<evidence type="ECO:0000256" key="11">
    <source>
        <dbReference type="ARBA" id="ARBA00069173"/>
    </source>
</evidence>
<dbReference type="UniPathway" id="UPA00253">
    <property type="reaction ID" value="UER00331"/>
</dbReference>
<dbReference type="PIRSF" id="PIRSF006250">
    <property type="entry name" value="NadC_ModD"/>
    <property type="match status" value="1"/>
</dbReference>
<name>F2LU48_HIPMA</name>
<dbReference type="Pfam" id="PF01729">
    <property type="entry name" value="QRPTase_C"/>
    <property type="match status" value="1"/>
</dbReference>
<dbReference type="EMBL" id="CP002606">
    <property type="protein sequence ID" value="AEA34511.1"/>
    <property type="molecule type" value="Genomic_DNA"/>
</dbReference>
<evidence type="ECO:0000256" key="12">
    <source>
        <dbReference type="PIRNR" id="PIRNR006250"/>
    </source>
</evidence>
<dbReference type="InterPro" id="IPR002638">
    <property type="entry name" value="Quinolinate_PRibosylTrfase_C"/>
</dbReference>
<dbReference type="InParanoid" id="F2LU48"/>
<protein>
    <recommendedName>
        <fullName evidence="11">Probable nicotinate-nucleotide pyrophosphorylase [carboxylating]</fullName>
        <ecNumber evidence="5">2.4.2.19</ecNumber>
    </recommendedName>
    <alternativeName>
        <fullName evidence="9">Quinolinate phosphoribosyltransferase [decarboxylating]</fullName>
    </alternativeName>
</protein>
<dbReference type="AlphaFoldDB" id="F2LU48"/>
<keyword evidence="8 12" id="KW-0808">Transferase</keyword>
<dbReference type="CDD" id="cd01572">
    <property type="entry name" value="QPRTase"/>
    <property type="match status" value="1"/>
</dbReference>
<keyword evidence="7 12" id="KW-0328">Glycosyltransferase</keyword>
<dbReference type="NCBIfam" id="TIGR00078">
    <property type="entry name" value="nadC"/>
    <property type="match status" value="1"/>
</dbReference>
<evidence type="ECO:0000256" key="7">
    <source>
        <dbReference type="ARBA" id="ARBA00022676"/>
    </source>
</evidence>
<evidence type="ECO:0000313" key="15">
    <source>
        <dbReference type="EMBL" id="AEA34511.1"/>
    </source>
</evidence>
<dbReference type="GO" id="GO:0034213">
    <property type="term" value="P:quinolinate catabolic process"/>
    <property type="evidence" value="ECO:0007669"/>
    <property type="project" value="TreeGrafter"/>
</dbReference>
<dbReference type="Gene3D" id="3.20.20.70">
    <property type="entry name" value="Aldolase class I"/>
    <property type="match status" value="1"/>
</dbReference>
<dbReference type="GO" id="GO:0004514">
    <property type="term" value="F:nicotinate-nucleotide diphosphorylase (carboxylating) activity"/>
    <property type="evidence" value="ECO:0007669"/>
    <property type="project" value="UniProtKB-EC"/>
</dbReference>
<dbReference type="GO" id="GO:0009435">
    <property type="term" value="P:NAD+ biosynthetic process"/>
    <property type="evidence" value="ECO:0007669"/>
    <property type="project" value="UniProtKB-UniPathway"/>
</dbReference>
<dbReference type="InterPro" id="IPR022412">
    <property type="entry name" value="Quinolinate_PRibosylTrfase_N"/>
</dbReference>
<dbReference type="STRING" id="760142.Hipma_1555"/>
<evidence type="ECO:0000256" key="4">
    <source>
        <dbReference type="ARBA" id="ARBA00011218"/>
    </source>
</evidence>
<dbReference type="GO" id="GO:0005737">
    <property type="term" value="C:cytoplasm"/>
    <property type="evidence" value="ECO:0007669"/>
    <property type="project" value="TreeGrafter"/>
</dbReference>
<dbReference type="InterPro" id="IPR036068">
    <property type="entry name" value="Nicotinate_pribotase-like_C"/>
</dbReference>
<feature type="domain" description="Quinolinate phosphoribosyl transferase N-terminal" evidence="14">
    <location>
        <begin position="22"/>
        <end position="106"/>
    </location>
</feature>
<evidence type="ECO:0000256" key="5">
    <source>
        <dbReference type="ARBA" id="ARBA00011944"/>
    </source>
</evidence>
<gene>
    <name evidence="15" type="ordered locus">Hipma_1555</name>
</gene>
<dbReference type="InterPro" id="IPR013785">
    <property type="entry name" value="Aldolase_TIM"/>
</dbReference>
<keyword evidence="6" id="KW-0662">Pyridine nucleotide biosynthesis</keyword>
<dbReference type="InterPro" id="IPR027277">
    <property type="entry name" value="NadC/ModD"/>
</dbReference>